<evidence type="ECO:0000313" key="9">
    <source>
        <dbReference type="Proteomes" id="UP000014500"/>
    </source>
</evidence>
<dbReference type="HOGENOM" id="CLU_588397_0_0_1"/>
<keyword evidence="5" id="KW-0393">Immunoglobulin domain</keyword>
<keyword evidence="9" id="KW-1185">Reference proteome</keyword>
<sequence>MNRRHQFQLPGVALCLSAFTVVTYGIFVHPTKRDVLQGENIILDCQFNSTELCVWKLQNGAIINKSLKDHEIFHDLENGGCRLTISNVNIERDEGHVQCLIFVSDNHPGGLVSNTVHINVIVPPSSLYLSYNGHKLKNNSEVKIKPSAHETGSFVCETSHGNPASRIHWKMNDNDRYNGDLSVIEEADATNLKRTTSVLVLHLDFKMNAQILMCIVEHSFNETSNFIVNVKILSDHLLSVEEGDDINFECEANGNPRPKFEWRFKAVDKNEWQVISNKPVFKEMAEEPREGKYLCLAGNTETMLWSKEMTVKVLNRALGNFATIPATFCAIAIVALFTIILVTVLKQRKKKQKLETTSTIKYDGSQYFGSAPVRGKVTGKSESMLKKMNAKRKSKLSGPMDAYGYMVARRPLPAIIEVDNDQYVGFDPVLDNKPISSPRIANEMNLYEEPHVYENTLTRSISTIC</sequence>
<feature type="transmembrane region" description="Helical" evidence="6">
    <location>
        <begin position="7"/>
        <end position="27"/>
    </location>
</feature>
<dbReference type="InterPro" id="IPR013783">
    <property type="entry name" value="Ig-like_fold"/>
</dbReference>
<comment type="subcellular location">
    <subcellularLocation>
        <location evidence="1">Membrane</location>
        <topology evidence="1">Single-pass type I membrane protein</topology>
    </subcellularLocation>
</comment>
<evidence type="ECO:0000256" key="3">
    <source>
        <dbReference type="ARBA" id="ARBA00023157"/>
    </source>
</evidence>
<keyword evidence="2 6" id="KW-0472">Membrane</keyword>
<evidence type="ECO:0000313" key="8">
    <source>
        <dbReference type="EnsemblMetazoa" id="SMAR011591-PA"/>
    </source>
</evidence>
<organism evidence="8 9">
    <name type="scientific">Strigamia maritima</name>
    <name type="common">European centipede</name>
    <name type="synonym">Geophilus maritimus</name>
    <dbReference type="NCBI Taxonomy" id="126957"/>
    <lineage>
        <taxon>Eukaryota</taxon>
        <taxon>Metazoa</taxon>
        <taxon>Ecdysozoa</taxon>
        <taxon>Arthropoda</taxon>
        <taxon>Myriapoda</taxon>
        <taxon>Chilopoda</taxon>
        <taxon>Pleurostigmophora</taxon>
        <taxon>Geophilomorpha</taxon>
        <taxon>Linotaeniidae</taxon>
        <taxon>Strigamia</taxon>
    </lineage>
</organism>
<dbReference type="GO" id="GO:0005911">
    <property type="term" value="C:cell-cell junction"/>
    <property type="evidence" value="ECO:0007669"/>
    <property type="project" value="TreeGrafter"/>
</dbReference>
<dbReference type="PANTHER" id="PTHR11640:SF31">
    <property type="entry name" value="IRREGULAR CHIASM C-ROUGHEST PROTEIN-RELATED"/>
    <property type="match status" value="1"/>
</dbReference>
<evidence type="ECO:0000256" key="5">
    <source>
        <dbReference type="ARBA" id="ARBA00023319"/>
    </source>
</evidence>
<dbReference type="SMART" id="SM00409">
    <property type="entry name" value="IG"/>
    <property type="match status" value="3"/>
</dbReference>
<dbReference type="PhylomeDB" id="T1JCS2"/>
<accession>T1JCS2</accession>
<proteinExistence type="predicted"/>
<feature type="domain" description="Ig-like" evidence="7">
    <location>
        <begin position="240"/>
        <end position="312"/>
    </location>
</feature>
<dbReference type="PANTHER" id="PTHR11640">
    <property type="entry name" value="NEPHRIN"/>
    <property type="match status" value="1"/>
</dbReference>
<dbReference type="InterPro" id="IPR007110">
    <property type="entry name" value="Ig-like_dom"/>
</dbReference>
<dbReference type="Gene3D" id="2.60.40.10">
    <property type="entry name" value="Immunoglobulins"/>
    <property type="match status" value="3"/>
</dbReference>
<reference evidence="8" key="2">
    <citation type="submission" date="2015-02" db="UniProtKB">
        <authorList>
            <consortium name="EnsemblMetazoa"/>
        </authorList>
    </citation>
    <scope>IDENTIFICATION</scope>
</reference>
<feature type="transmembrane region" description="Helical" evidence="6">
    <location>
        <begin position="324"/>
        <end position="345"/>
    </location>
</feature>
<evidence type="ECO:0000256" key="2">
    <source>
        <dbReference type="ARBA" id="ARBA00023136"/>
    </source>
</evidence>
<dbReference type="AlphaFoldDB" id="T1JCS2"/>
<dbReference type="EMBL" id="JH432074">
    <property type="status" value="NOT_ANNOTATED_CDS"/>
    <property type="molecule type" value="Genomic_DNA"/>
</dbReference>
<dbReference type="GO" id="GO:0050839">
    <property type="term" value="F:cell adhesion molecule binding"/>
    <property type="evidence" value="ECO:0007669"/>
    <property type="project" value="TreeGrafter"/>
</dbReference>
<keyword evidence="3" id="KW-1015">Disulfide bond</keyword>
<evidence type="ECO:0000256" key="4">
    <source>
        <dbReference type="ARBA" id="ARBA00023180"/>
    </source>
</evidence>
<evidence type="ECO:0000256" key="1">
    <source>
        <dbReference type="ARBA" id="ARBA00004479"/>
    </source>
</evidence>
<dbReference type="InterPro" id="IPR051275">
    <property type="entry name" value="Cell_adhesion_signaling"/>
</dbReference>
<evidence type="ECO:0000256" key="6">
    <source>
        <dbReference type="SAM" id="Phobius"/>
    </source>
</evidence>
<dbReference type="PROSITE" id="PS50835">
    <property type="entry name" value="IG_LIKE"/>
    <property type="match status" value="2"/>
</dbReference>
<dbReference type="SUPFAM" id="SSF48726">
    <property type="entry name" value="Immunoglobulin"/>
    <property type="match status" value="3"/>
</dbReference>
<dbReference type="InterPro" id="IPR003599">
    <property type="entry name" value="Ig_sub"/>
</dbReference>
<dbReference type="Pfam" id="PF08205">
    <property type="entry name" value="C2-set_2"/>
    <property type="match status" value="1"/>
</dbReference>
<dbReference type="EnsemblMetazoa" id="SMAR011591-RA">
    <property type="protein sequence ID" value="SMAR011591-PA"/>
    <property type="gene ID" value="SMAR011591"/>
</dbReference>
<dbReference type="GO" id="GO:0005886">
    <property type="term" value="C:plasma membrane"/>
    <property type="evidence" value="ECO:0007669"/>
    <property type="project" value="TreeGrafter"/>
</dbReference>
<feature type="domain" description="Ig-like" evidence="7">
    <location>
        <begin position="124"/>
        <end position="234"/>
    </location>
</feature>
<dbReference type="Proteomes" id="UP000014500">
    <property type="component" value="Unassembled WGS sequence"/>
</dbReference>
<dbReference type="OMA" id="VHINVIV"/>
<evidence type="ECO:0000259" key="7">
    <source>
        <dbReference type="PROSITE" id="PS50835"/>
    </source>
</evidence>
<name>T1JCS2_STRMM</name>
<keyword evidence="6" id="KW-0812">Transmembrane</keyword>
<dbReference type="InterPro" id="IPR013162">
    <property type="entry name" value="CD80_C2-set"/>
</dbReference>
<keyword evidence="4" id="KW-0325">Glycoprotein</keyword>
<dbReference type="InterPro" id="IPR003598">
    <property type="entry name" value="Ig_sub2"/>
</dbReference>
<dbReference type="InterPro" id="IPR036179">
    <property type="entry name" value="Ig-like_dom_sf"/>
</dbReference>
<reference evidence="9" key="1">
    <citation type="submission" date="2011-05" db="EMBL/GenBank/DDBJ databases">
        <authorList>
            <person name="Richards S.R."/>
            <person name="Qu J."/>
            <person name="Jiang H."/>
            <person name="Jhangiani S.N."/>
            <person name="Agravi P."/>
            <person name="Goodspeed R."/>
            <person name="Gross S."/>
            <person name="Mandapat C."/>
            <person name="Jackson L."/>
            <person name="Mathew T."/>
            <person name="Pu L."/>
            <person name="Thornton R."/>
            <person name="Saada N."/>
            <person name="Wilczek-Boney K.B."/>
            <person name="Lee S."/>
            <person name="Kovar C."/>
            <person name="Wu Y."/>
            <person name="Scherer S.E."/>
            <person name="Worley K.C."/>
            <person name="Muzny D.M."/>
            <person name="Gibbs R."/>
        </authorList>
    </citation>
    <scope>NUCLEOTIDE SEQUENCE</scope>
    <source>
        <strain evidence="9">Brora</strain>
    </source>
</reference>
<dbReference type="GO" id="GO:0098609">
    <property type="term" value="P:cell-cell adhesion"/>
    <property type="evidence" value="ECO:0007669"/>
    <property type="project" value="TreeGrafter"/>
</dbReference>
<keyword evidence="6" id="KW-1133">Transmembrane helix</keyword>
<dbReference type="SMART" id="SM00408">
    <property type="entry name" value="IGc2"/>
    <property type="match status" value="2"/>
</dbReference>
<protein>
    <recommendedName>
        <fullName evidence="7">Ig-like domain-containing protein</fullName>
    </recommendedName>
</protein>